<dbReference type="PROSITE" id="PS50283">
    <property type="entry name" value="NA_SOLUT_SYMP_3"/>
    <property type="match status" value="1"/>
</dbReference>
<evidence type="ECO:0000256" key="3">
    <source>
        <dbReference type="ARBA" id="ARBA00022692"/>
    </source>
</evidence>
<feature type="transmembrane region" description="Helical" evidence="7">
    <location>
        <begin position="79"/>
        <end position="105"/>
    </location>
</feature>
<dbReference type="GO" id="GO:0005886">
    <property type="term" value="C:plasma membrane"/>
    <property type="evidence" value="ECO:0007669"/>
    <property type="project" value="TreeGrafter"/>
</dbReference>
<feature type="transmembrane region" description="Helical" evidence="7">
    <location>
        <begin position="20"/>
        <end position="37"/>
    </location>
</feature>
<name>A0A7I8W984_9ANNE</name>
<dbReference type="InterPro" id="IPR018212">
    <property type="entry name" value="Na/solute_symporter_CS"/>
</dbReference>
<feature type="transmembrane region" description="Helical" evidence="7">
    <location>
        <begin position="323"/>
        <end position="342"/>
    </location>
</feature>
<feature type="transmembrane region" description="Helical" evidence="7">
    <location>
        <begin position="111"/>
        <end position="138"/>
    </location>
</feature>
<evidence type="ECO:0000313" key="8">
    <source>
        <dbReference type="EMBL" id="CAD5124680.1"/>
    </source>
</evidence>
<keyword evidence="5 7" id="KW-0472">Membrane</keyword>
<dbReference type="Proteomes" id="UP000549394">
    <property type="component" value="Unassembled WGS sequence"/>
</dbReference>
<feature type="transmembrane region" description="Helical" evidence="7">
    <location>
        <begin position="579"/>
        <end position="598"/>
    </location>
</feature>
<evidence type="ECO:0000256" key="2">
    <source>
        <dbReference type="ARBA" id="ARBA00006434"/>
    </source>
</evidence>
<dbReference type="InterPro" id="IPR038377">
    <property type="entry name" value="Na/Glc_symporter_sf"/>
</dbReference>
<feature type="transmembrane region" description="Helical" evidence="7">
    <location>
        <begin position="145"/>
        <end position="168"/>
    </location>
</feature>
<feature type="transmembrane region" description="Helical" evidence="7">
    <location>
        <begin position="256"/>
        <end position="277"/>
    </location>
</feature>
<proteinExistence type="inferred from homology"/>
<protein>
    <submittedName>
        <fullName evidence="8">DgyrCDS12944</fullName>
    </submittedName>
</protein>
<dbReference type="OrthoDB" id="6132759at2759"/>
<evidence type="ECO:0000256" key="6">
    <source>
        <dbReference type="RuleBase" id="RU362091"/>
    </source>
</evidence>
<dbReference type="NCBIfam" id="TIGR00813">
    <property type="entry name" value="sss"/>
    <property type="match status" value="1"/>
</dbReference>
<dbReference type="PANTHER" id="PTHR11819">
    <property type="entry name" value="SOLUTE CARRIER FAMILY 5"/>
    <property type="match status" value="1"/>
</dbReference>
<evidence type="ECO:0000256" key="5">
    <source>
        <dbReference type="ARBA" id="ARBA00023136"/>
    </source>
</evidence>
<dbReference type="PROSITE" id="PS00457">
    <property type="entry name" value="NA_SOLUT_SYMP_2"/>
    <property type="match status" value="1"/>
</dbReference>
<dbReference type="Pfam" id="PF00474">
    <property type="entry name" value="SSF"/>
    <property type="match status" value="1"/>
</dbReference>
<feature type="transmembrane region" description="Helical" evidence="7">
    <location>
        <begin position="363"/>
        <end position="384"/>
    </location>
</feature>
<dbReference type="Gene3D" id="1.20.1730.10">
    <property type="entry name" value="Sodium/glucose cotransporter"/>
    <property type="match status" value="1"/>
</dbReference>
<dbReference type="InterPro" id="IPR001734">
    <property type="entry name" value="Na/solute_symporter"/>
</dbReference>
<dbReference type="GO" id="GO:0005412">
    <property type="term" value="F:D-glucose:sodium symporter activity"/>
    <property type="evidence" value="ECO:0007669"/>
    <property type="project" value="TreeGrafter"/>
</dbReference>
<keyword evidence="9" id="KW-1185">Reference proteome</keyword>
<reference evidence="8 9" key="1">
    <citation type="submission" date="2020-08" db="EMBL/GenBank/DDBJ databases">
        <authorList>
            <person name="Hejnol A."/>
        </authorList>
    </citation>
    <scope>NUCLEOTIDE SEQUENCE [LARGE SCALE GENOMIC DNA]</scope>
</reference>
<dbReference type="PANTHER" id="PTHR11819:SF195">
    <property type="entry name" value="SODIUM_GLUCOSE COTRANSPORTER 4"/>
    <property type="match status" value="1"/>
</dbReference>
<evidence type="ECO:0000256" key="1">
    <source>
        <dbReference type="ARBA" id="ARBA00004141"/>
    </source>
</evidence>
<dbReference type="EMBL" id="CAJFCJ010000022">
    <property type="protein sequence ID" value="CAD5124680.1"/>
    <property type="molecule type" value="Genomic_DNA"/>
</dbReference>
<comment type="caution">
    <text evidence="8">The sequence shown here is derived from an EMBL/GenBank/DDBJ whole genome shotgun (WGS) entry which is preliminary data.</text>
</comment>
<evidence type="ECO:0000256" key="7">
    <source>
        <dbReference type="SAM" id="Phobius"/>
    </source>
</evidence>
<feature type="transmembrane region" description="Helical" evidence="7">
    <location>
        <begin position="43"/>
        <end position="67"/>
    </location>
</feature>
<keyword evidence="3 7" id="KW-0812">Transmembrane</keyword>
<feature type="transmembrane region" description="Helical" evidence="7">
    <location>
        <begin position="396"/>
        <end position="418"/>
    </location>
</feature>
<organism evidence="8 9">
    <name type="scientific">Dimorphilus gyrociliatus</name>
    <dbReference type="NCBI Taxonomy" id="2664684"/>
    <lineage>
        <taxon>Eukaryota</taxon>
        <taxon>Metazoa</taxon>
        <taxon>Spiralia</taxon>
        <taxon>Lophotrochozoa</taxon>
        <taxon>Annelida</taxon>
        <taxon>Polychaeta</taxon>
        <taxon>Polychaeta incertae sedis</taxon>
        <taxon>Dinophilidae</taxon>
        <taxon>Dimorphilus</taxon>
    </lineage>
</organism>
<dbReference type="AlphaFoldDB" id="A0A7I8W984"/>
<accession>A0A7I8W984</accession>
<feature type="transmembrane region" description="Helical" evidence="7">
    <location>
        <begin position="425"/>
        <end position="443"/>
    </location>
</feature>
<evidence type="ECO:0000313" key="9">
    <source>
        <dbReference type="Proteomes" id="UP000549394"/>
    </source>
</evidence>
<keyword evidence="4 7" id="KW-1133">Transmembrane helix</keyword>
<comment type="similarity">
    <text evidence="2 6">Belongs to the sodium:solute symporter (SSF) (TC 2.A.21) family.</text>
</comment>
<evidence type="ECO:0000256" key="4">
    <source>
        <dbReference type="ARBA" id="ARBA00022989"/>
    </source>
</evidence>
<comment type="subcellular location">
    <subcellularLocation>
        <location evidence="1">Membrane</location>
        <topology evidence="1">Multi-pass membrane protein</topology>
    </subcellularLocation>
</comment>
<feature type="transmembrane region" description="Helical" evidence="7">
    <location>
        <begin position="467"/>
        <end position="489"/>
    </location>
</feature>
<sequence>MHWIPVGASIFASNIGSGHFIGLAGFGAASGIGVSVFELNAVFALILLGWVFVPVYMSAGVFTMPEYLNRRFGGQRIRIYLAVLALLLSVFTKISADLYAGAVFIERSLGWNLYVSVILLLGIAALFTIAGGLTAVIWTNFVETCIMVIGAASLLIMGVVKVGSFSTISQRFMQAAPNTTIFEQYHSSQNQTSSYLQCGYPPKNSLHLIRSADDSQLPWPGVFFGLTVTSIWYWCTDQVIVQRALAAKSLTHAKAGTILTGFLKILPMWLLVVPGMIARILFPDTVACADPESCMAACGQKNGCTNIAYPTLVLELMPTGARGLMLAVMMAALMSSLTSVFNSSSTLFTMDIWLKIRSKASQIELMIVGRLFVLFMVGIGIAWIPIVKNFSELFNYIQTVQSFLSPPICAVYLLAILWKRINEKGAFCGLVIGLLIGLVRFIWEYSYEKPICGEVDERPAIIKNFHYLHFGMLLFAIVCIITTVVSLLTEPIDENKLHRLTFWTRYSTEENKDDFEDNTKFDAPARESVDDEVIPWYTKGLQWICGIEKQKAPSVNDEELNSAKSKSGSLDESPFWKKMCNIGAGALLVMSAFIWGFFR</sequence>
<gene>
    <name evidence="8" type="ORF">DGYR_LOCUS12185</name>
</gene>